<dbReference type="Proteomes" id="UP000469346">
    <property type="component" value="Unassembled WGS sequence"/>
</dbReference>
<feature type="signal peptide" evidence="1">
    <location>
        <begin position="1"/>
        <end position="31"/>
    </location>
</feature>
<keyword evidence="1" id="KW-0732">Signal</keyword>
<dbReference type="RefSeq" id="WP_163298500.1">
    <property type="nucleotide sequence ID" value="NZ_JAAGRR010000050.1"/>
</dbReference>
<dbReference type="EMBL" id="JAAGRR010000050">
    <property type="protein sequence ID" value="NDY42361.1"/>
    <property type="molecule type" value="Genomic_DNA"/>
</dbReference>
<organism evidence="2 3">
    <name type="scientific">Dissulfurirhabdus thermomarina</name>
    <dbReference type="NCBI Taxonomy" id="1765737"/>
    <lineage>
        <taxon>Bacteria</taxon>
        <taxon>Deltaproteobacteria</taxon>
        <taxon>Dissulfurirhabdaceae</taxon>
        <taxon>Dissulfurirhabdus</taxon>
    </lineage>
</organism>
<dbReference type="AlphaFoldDB" id="A0A6N9TM53"/>
<evidence type="ECO:0000256" key="1">
    <source>
        <dbReference type="SAM" id="SignalP"/>
    </source>
</evidence>
<gene>
    <name evidence="2" type="ORF">G3N55_05830</name>
</gene>
<accession>A0A6N9TM53</accession>
<evidence type="ECO:0000313" key="2">
    <source>
        <dbReference type="EMBL" id="NDY42361.1"/>
    </source>
</evidence>
<proteinExistence type="predicted"/>
<comment type="caution">
    <text evidence="2">The sequence shown here is derived from an EMBL/GenBank/DDBJ whole genome shotgun (WGS) entry which is preliminary data.</text>
</comment>
<name>A0A6N9TM53_DISTH</name>
<protein>
    <submittedName>
        <fullName evidence="2">Uncharacterized protein</fullName>
    </submittedName>
</protein>
<reference evidence="2 3" key="1">
    <citation type="submission" date="2020-02" db="EMBL/GenBank/DDBJ databases">
        <title>Comparative genomics of sulfur disproportionating microorganisms.</title>
        <authorList>
            <person name="Ward L.M."/>
            <person name="Bertran E."/>
            <person name="Johnston D.T."/>
        </authorList>
    </citation>
    <scope>NUCLEOTIDE SEQUENCE [LARGE SCALE GENOMIC DNA]</scope>
    <source>
        <strain evidence="2 3">DSM 100025</strain>
    </source>
</reference>
<evidence type="ECO:0000313" key="3">
    <source>
        <dbReference type="Proteomes" id="UP000469346"/>
    </source>
</evidence>
<keyword evidence="3" id="KW-1185">Reference proteome</keyword>
<sequence>MNAFTRTTTAFIPALVLAALFLSPGPRPTQAGTEGPPSPAKSEEAISNTLPDAVVGGVDEDILILGEATFHVTPQTRFSIASRAAKHLGKRLVRRWRDLRPGDRVAVEYVQHSMDEQHPFRFEAKVLTRITLIRPAQP</sequence>
<feature type="chain" id="PRO_5026743056" evidence="1">
    <location>
        <begin position="32"/>
        <end position="138"/>
    </location>
</feature>